<evidence type="ECO:0000313" key="3">
    <source>
        <dbReference type="Proteomes" id="UP000199397"/>
    </source>
</evidence>
<feature type="region of interest" description="Disordered" evidence="1">
    <location>
        <begin position="16"/>
        <end position="102"/>
    </location>
</feature>
<evidence type="ECO:0000313" key="2">
    <source>
        <dbReference type="EMBL" id="SDZ72995.1"/>
    </source>
</evidence>
<name>A0A1H3VDW5_9GAMM</name>
<dbReference type="InterPro" id="IPR018636">
    <property type="entry name" value="DUF2058"/>
</dbReference>
<feature type="compositionally biased region" description="Basic and acidic residues" evidence="1">
    <location>
        <begin position="41"/>
        <end position="71"/>
    </location>
</feature>
<dbReference type="AlphaFoldDB" id="A0A1H3VDW5"/>
<evidence type="ECO:0008006" key="4">
    <source>
        <dbReference type="Google" id="ProtNLM"/>
    </source>
</evidence>
<gene>
    <name evidence="2" type="ORF">SAMN05660964_00010</name>
</gene>
<dbReference type="STRING" id="525918.SAMN05660964_00010"/>
<dbReference type="Proteomes" id="UP000199397">
    <property type="component" value="Unassembled WGS sequence"/>
</dbReference>
<accession>A0A1H3VDW5</accession>
<protein>
    <recommendedName>
        <fullName evidence="4">DUF2058 domain-containing protein</fullName>
    </recommendedName>
</protein>
<sequence>MAHSLRDQLLKAGLVTEAQLEKANQPKPAPSRQPQQHNQTSRRDNRPARTVEKPQRTENKAPRPTPKEKSDLAQFYAARAKTEREEREQAEQRQREIAARRKQTREQVAALITANLQNVDDADIRYNFVVGDNIKYLYVTEAQQQALADGNLAITFLGGKRCLIPLDIAQQILALDPDKLIVINSPDAEDPLTPTHLPQGERG</sequence>
<dbReference type="RefSeq" id="WP_093064130.1">
    <property type="nucleotide sequence ID" value="NZ_FNQP01000001.1"/>
</dbReference>
<evidence type="ECO:0000256" key="1">
    <source>
        <dbReference type="SAM" id="MobiDB-lite"/>
    </source>
</evidence>
<keyword evidence="3" id="KW-1185">Reference proteome</keyword>
<reference evidence="2 3" key="1">
    <citation type="submission" date="2016-10" db="EMBL/GenBank/DDBJ databases">
        <authorList>
            <person name="de Groot N.N."/>
        </authorList>
    </citation>
    <scope>NUCLEOTIDE SEQUENCE [LARGE SCALE GENOMIC DNA]</scope>
    <source>
        <strain evidence="2 3">DSM 21228</strain>
    </source>
</reference>
<dbReference type="Pfam" id="PF09831">
    <property type="entry name" value="DUF2058"/>
    <property type="match status" value="1"/>
</dbReference>
<dbReference type="OrthoDB" id="5294470at2"/>
<organism evidence="2 3">
    <name type="scientific">Thiothrix caldifontis</name>
    <dbReference type="NCBI Taxonomy" id="525918"/>
    <lineage>
        <taxon>Bacteria</taxon>
        <taxon>Pseudomonadati</taxon>
        <taxon>Pseudomonadota</taxon>
        <taxon>Gammaproteobacteria</taxon>
        <taxon>Thiotrichales</taxon>
        <taxon>Thiotrichaceae</taxon>
        <taxon>Thiothrix</taxon>
    </lineage>
</organism>
<feature type="compositionally biased region" description="Basic and acidic residues" evidence="1">
    <location>
        <begin position="80"/>
        <end position="99"/>
    </location>
</feature>
<proteinExistence type="predicted"/>
<dbReference type="EMBL" id="FNQP01000001">
    <property type="protein sequence ID" value="SDZ72995.1"/>
    <property type="molecule type" value="Genomic_DNA"/>
</dbReference>